<dbReference type="OrthoDB" id="9815525at2"/>
<feature type="transmembrane region" description="Helical" evidence="7">
    <location>
        <begin position="117"/>
        <end position="142"/>
    </location>
</feature>
<dbReference type="InterPro" id="IPR036259">
    <property type="entry name" value="MFS_trans_sf"/>
</dbReference>
<keyword evidence="4 7" id="KW-0812">Transmembrane</keyword>
<dbReference type="AlphaFoldDB" id="A0A3N4ZLF3"/>
<sequence length="430" mass="44707">MNAPTRTPRAARGGSRQSLWRDRGFLAYWTGQTVSRLGVQIAGLALPLVAIAAFDASAFELGIINAALFAPYLLFSMPAGAWIDRSRKRPVLVTADLVRFGVLVALAVLGMVGLVDMVTICLVGFVMGTCAVFFDIAGSAYLPSIIGKDQLLDGNGKLQATIVFSKSGGPAVAGVLAELTSAAQTLFAGAASSLLSVLALLSSRRPETAPAPREGGRDMVAEIRESLSFIIGNKYLRFLTIRSGVNNAFFVARNTLLPLFVLNTLDLSSTILGLVLGAGAVGALAGSMIARPLAERTGLGRTIVIGFGTGSLVQVLLPLAGGPDWLAVAMLTSLFGISGCFMTIGNTNVATLQQMLVPRELLGRAVAGMRTVTWGSMPLGALLGGALGTALGLRTALAVVVVGFLASATWLALSPLTTMRNPLEDDDDDD</sequence>
<dbReference type="Proteomes" id="UP000280501">
    <property type="component" value="Unassembled WGS sequence"/>
</dbReference>
<proteinExistence type="predicted"/>
<evidence type="ECO:0000313" key="8">
    <source>
        <dbReference type="EMBL" id="RPF20741.1"/>
    </source>
</evidence>
<feature type="transmembrane region" description="Helical" evidence="7">
    <location>
        <begin position="325"/>
        <end position="344"/>
    </location>
</feature>
<name>A0A3N4ZLF3_9MICO</name>
<dbReference type="CDD" id="cd06173">
    <property type="entry name" value="MFS_MefA_like"/>
    <property type="match status" value="1"/>
</dbReference>
<reference evidence="8 9" key="1">
    <citation type="submission" date="2018-11" db="EMBL/GenBank/DDBJ databases">
        <title>Sequencing the genomes of 1000 actinobacteria strains.</title>
        <authorList>
            <person name="Klenk H.-P."/>
        </authorList>
    </citation>
    <scope>NUCLEOTIDE SEQUENCE [LARGE SCALE GENOMIC DNA]</scope>
    <source>
        <strain evidence="8 9">DSM 15700</strain>
    </source>
</reference>
<dbReference type="Gene3D" id="1.20.1250.20">
    <property type="entry name" value="MFS general substrate transporter like domains"/>
    <property type="match status" value="1"/>
</dbReference>
<feature type="transmembrane region" description="Helical" evidence="7">
    <location>
        <begin position="365"/>
        <end position="387"/>
    </location>
</feature>
<dbReference type="GO" id="GO:0005886">
    <property type="term" value="C:plasma membrane"/>
    <property type="evidence" value="ECO:0007669"/>
    <property type="project" value="UniProtKB-SubCell"/>
</dbReference>
<dbReference type="PANTHER" id="PTHR23513">
    <property type="entry name" value="INTEGRAL MEMBRANE EFFLUX PROTEIN-RELATED"/>
    <property type="match status" value="1"/>
</dbReference>
<dbReference type="PANTHER" id="PTHR23513:SF6">
    <property type="entry name" value="MAJOR FACILITATOR SUPERFAMILY ASSOCIATED DOMAIN-CONTAINING PROTEIN"/>
    <property type="match status" value="1"/>
</dbReference>
<feature type="transmembrane region" description="Helical" evidence="7">
    <location>
        <begin position="302"/>
        <end position="319"/>
    </location>
</feature>
<comment type="subcellular location">
    <subcellularLocation>
        <location evidence="1">Cell membrane</location>
        <topology evidence="1">Multi-pass membrane protein</topology>
    </subcellularLocation>
</comment>
<dbReference type="RefSeq" id="WP_123813867.1">
    <property type="nucleotide sequence ID" value="NZ_RKQZ01000001.1"/>
</dbReference>
<evidence type="ECO:0000256" key="7">
    <source>
        <dbReference type="SAM" id="Phobius"/>
    </source>
</evidence>
<evidence type="ECO:0000256" key="6">
    <source>
        <dbReference type="ARBA" id="ARBA00023136"/>
    </source>
</evidence>
<dbReference type="SUPFAM" id="SSF103473">
    <property type="entry name" value="MFS general substrate transporter"/>
    <property type="match status" value="1"/>
</dbReference>
<keyword evidence="3" id="KW-1003">Cell membrane</keyword>
<comment type="caution">
    <text evidence="8">The sequence shown here is derived from an EMBL/GenBank/DDBJ whole genome shotgun (WGS) entry which is preliminary data.</text>
</comment>
<keyword evidence="2" id="KW-0813">Transport</keyword>
<feature type="transmembrane region" description="Helical" evidence="7">
    <location>
        <begin position="393"/>
        <end position="413"/>
    </location>
</feature>
<evidence type="ECO:0000256" key="1">
    <source>
        <dbReference type="ARBA" id="ARBA00004651"/>
    </source>
</evidence>
<feature type="transmembrane region" description="Helical" evidence="7">
    <location>
        <begin position="62"/>
        <end position="83"/>
    </location>
</feature>
<dbReference type="InterPro" id="IPR010290">
    <property type="entry name" value="TM_effector"/>
</dbReference>
<evidence type="ECO:0000256" key="2">
    <source>
        <dbReference type="ARBA" id="ARBA00022448"/>
    </source>
</evidence>
<protein>
    <submittedName>
        <fullName evidence="8">Fucose permease</fullName>
    </submittedName>
</protein>
<dbReference type="EMBL" id="RKQZ01000001">
    <property type="protein sequence ID" value="RPF20741.1"/>
    <property type="molecule type" value="Genomic_DNA"/>
</dbReference>
<dbReference type="Pfam" id="PF05977">
    <property type="entry name" value="MFS_3"/>
    <property type="match status" value="1"/>
</dbReference>
<evidence type="ECO:0000256" key="5">
    <source>
        <dbReference type="ARBA" id="ARBA00022989"/>
    </source>
</evidence>
<feature type="transmembrane region" description="Helical" evidence="7">
    <location>
        <begin position="37"/>
        <end position="56"/>
    </location>
</feature>
<keyword evidence="9" id="KW-1185">Reference proteome</keyword>
<organism evidence="8 9">
    <name type="scientific">Myceligenerans xiligouense</name>
    <dbReference type="NCBI Taxonomy" id="253184"/>
    <lineage>
        <taxon>Bacteria</taxon>
        <taxon>Bacillati</taxon>
        <taxon>Actinomycetota</taxon>
        <taxon>Actinomycetes</taxon>
        <taxon>Micrococcales</taxon>
        <taxon>Promicromonosporaceae</taxon>
        <taxon>Myceligenerans</taxon>
    </lineage>
</organism>
<accession>A0A3N4ZLF3</accession>
<gene>
    <name evidence="8" type="ORF">EDD34_1345</name>
</gene>
<feature type="transmembrane region" description="Helical" evidence="7">
    <location>
        <begin position="90"/>
        <end position="111"/>
    </location>
</feature>
<keyword evidence="5 7" id="KW-1133">Transmembrane helix</keyword>
<keyword evidence="6 7" id="KW-0472">Membrane</keyword>
<feature type="transmembrane region" description="Helical" evidence="7">
    <location>
        <begin position="271"/>
        <end position="290"/>
    </location>
</feature>
<evidence type="ECO:0000313" key="9">
    <source>
        <dbReference type="Proteomes" id="UP000280501"/>
    </source>
</evidence>
<evidence type="ECO:0000256" key="3">
    <source>
        <dbReference type="ARBA" id="ARBA00022475"/>
    </source>
</evidence>
<evidence type="ECO:0000256" key="4">
    <source>
        <dbReference type="ARBA" id="ARBA00022692"/>
    </source>
</evidence>